<sequence length="123" mass="14182">MTKHFVEYLYPGSFFSESIIEEVLVRDIFLPVKTNGYLGEPFGYRFYDQTIVNTSTETLTGSKQNVSGTYYFGKTYSQDEVKLVGGTDILVDNMRMNRWEKVVKTNRGNFQPFDSTKDFIVPS</sequence>
<dbReference type="EMBL" id="PVTE01000019">
    <property type="protein sequence ID" value="PRY33857.1"/>
    <property type="molecule type" value="Genomic_DNA"/>
</dbReference>
<reference evidence="1 2" key="1">
    <citation type="submission" date="2018-03" db="EMBL/GenBank/DDBJ databases">
        <title>Genomic Encyclopedia of Archaeal and Bacterial Type Strains, Phase II (KMG-II): from individual species to whole genera.</title>
        <authorList>
            <person name="Goeker M."/>
        </authorList>
    </citation>
    <scope>NUCLEOTIDE SEQUENCE [LARGE SCALE GENOMIC DNA]</scope>
    <source>
        <strain evidence="1 2">DSM 28354</strain>
    </source>
</reference>
<name>A0A2T0SKB5_9BACT</name>
<organism evidence="1 2">
    <name type="scientific">Spirosoma oryzae</name>
    <dbReference type="NCBI Taxonomy" id="1469603"/>
    <lineage>
        <taxon>Bacteria</taxon>
        <taxon>Pseudomonadati</taxon>
        <taxon>Bacteroidota</taxon>
        <taxon>Cytophagia</taxon>
        <taxon>Cytophagales</taxon>
        <taxon>Cytophagaceae</taxon>
        <taxon>Spirosoma</taxon>
    </lineage>
</organism>
<dbReference type="AlphaFoldDB" id="A0A2T0SKB5"/>
<protein>
    <submittedName>
        <fullName evidence="1">Uncharacterized protein</fullName>
    </submittedName>
</protein>
<accession>A0A2T0SKB5</accession>
<dbReference type="RefSeq" id="WP_106139522.1">
    <property type="nucleotide sequence ID" value="NZ_PVTE01000019.1"/>
</dbReference>
<evidence type="ECO:0000313" key="1">
    <source>
        <dbReference type="EMBL" id="PRY33857.1"/>
    </source>
</evidence>
<keyword evidence="2" id="KW-1185">Reference proteome</keyword>
<proteinExistence type="predicted"/>
<comment type="caution">
    <text evidence="1">The sequence shown here is derived from an EMBL/GenBank/DDBJ whole genome shotgun (WGS) entry which is preliminary data.</text>
</comment>
<evidence type="ECO:0000313" key="2">
    <source>
        <dbReference type="Proteomes" id="UP000238375"/>
    </source>
</evidence>
<dbReference type="Proteomes" id="UP000238375">
    <property type="component" value="Unassembled WGS sequence"/>
</dbReference>
<gene>
    <name evidence="1" type="ORF">CLV58_1196</name>
</gene>